<keyword evidence="10" id="KW-1185">Reference proteome</keyword>
<dbReference type="SUPFAM" id="SSF48013">
    <property type="entry name" value="NusB-like"/>
    <property type="match status" value="1"/>
</dbReference>
<reference evidence="9 10" key="1">
    <citation type="submission" date="2020-08" db="EMBL/GenBank/DDBJ databases">
        <title>Genomic Encyclopedia of Type Strains, Phase IV (KMG-IV): sequencing the most valuable type-strain genomes for metagenomic binning, comparative biology and taxonomic classification.</title>
        <authorList>
            <person name="Goeker M."/>
        </authorList>
    </citation>
    <scope>NUCLEOTIDE SEQUENCE [LARGE SCALE GENOMIC DNA]</scope>
    <source>
        <strain evidence="9 10">DSM 103462</strain>
    </source>
</reference>
<proteinExistence type="inferred from homology"/>
<comment type="function">
    <text evidence="6">Involved in transcription antitermination. Required for transcription of ribosomal RNA (rRNA) genes. Binds specifically to the boxA antiterminator sequence of the ribosomal RNA (rrn) operons.</text>
</comment>
<keyword evidence="5 6" id="KW-0804">Transcription</keyword>
<dbReference type="PANTHER" id="PTHR11078:SF3">
    <property type="entry name" value="ANTITERMINATION NUSB DOMAIN-CONTAINING PROTEIN"/>
    <property type="match status" value="1"/>
</dbReference>
<dbReference type="Gene3D" id="1.10.940.10">
    <property type="entry name" value="NusB-like"/>
    <property type="match status" value="1"/>
</dbReference>
<evidence type="ECO:0000256" key="3">
    <source>
        <dbReference type="ARBA" id="ARBA00022884"/>
    </source>
</evidence>
<dbReference type="GO" id="GO:0031564">
    <property type="term" value="P:transcription antitermination"/>
    <property type="evidence" value="ECO:0007669"/>
    <property type="project" value="UniProtKB-KW"/>
</dbReference>
<dbReference type="GO" id="GO:0005829">
    <property type="term" value="C:cytosol"/>
    <property type="evidence" value="ECO:0007669"/>
    <property type="project" value="TreeGrafter"/>
</dbReference>
<dbReference type="Proteomes" id="UP000518887">
    <property type="component" value="Unassembled WGS sequence"/>
</dbReference>
<dbReference type="InterPro" id="IPR035926">
    <property type="entry name" value="NusB-like_sf"/>
</dbReference>
<accession>A0A7W8LKV3</accession>
<dbReference type="NCBIfam" id="TIGR01951">
    <property type="entry name" value="nusB"/>
    <property type="match status" value="1"/>
</dbReference>
<dbReference type="Pfam" id="PF01029">
    <property type="entry name" value="NusB"/>
    <property type="match status" value="1"/>
</dbReference>
<evidence type="ECO:0000313" key="9">
    <source>
        <dbReference type="EMBL" id="MBB5224776.1"/>
    </source>
</evidence>
<dbReference type="EMBL" id="JACHFQ010000001">
    <property type="protein sequence ID" value="MBB5224776.1"/>
    <property type="molecule type" value="Genomic_DNA"/>
</dbReference>
<comment type="caution">
    <text evidence="9">The sequence shown here is derived from an EMBL/GenBank/DDBJ whole genome shotgun (WGS) entry which is preliminary data.</text>
</comment>
<keyword evidence="3 6" id="KW-0694">RNA-binding</keyword>
<dbReference type="HAMAP" id="MF_00073">
    <property type="entry name" value="NusB"/>
    <property type="match status" value="1"/>
</dbReference>
<gene>
    <name evidence="6" type="primary">nusB</name>
    <name evidence="9" type="ORF">HNP76_000116</name>
</gene>
<evidence type="ECO:0000256" key="4">
    <source>
        <dbReference type="ARBA" id="ARBA00023015"/>
    </source>
</evidence>
<evidence type="ECO:0000256" key="1">
    <source>
        <dbReference type="ARBA" id="ARBA00005952"/>
    </source>
</evidence>
<name>A0A7W8LKV3_9SPIR</name>
<keyword evidence="2 6" id="KW-0889">Transcription antitermination</keyword>
<evidence type="ECO:0000256" key="5">
    <source>
        <dbReference type="ARBA" id="ARBA00023163"/>
    </source>
</evidence>
<dbReference type="InterPro" id="IPR006027">
    <property type="entry name" value="NusB_RsmB_TIM44"/>
</dbReference>
<evidence type="ECO:0000313" key="10">
    <source>
        <dbReference type="Proteomes" id="UP000518887"/>
    </source>
</evidence>
<protein>
    <recommendedName>
        <fullName evidence="6">Transcription antitermination protein NusB</fullName>
    </recommendedName>
    <alternativeName>
        <fullName evidence="6">Antitermination factor NusB</fullName>
    </alternativeName>
</protein>
<dbReference type="InterPro" id="IPR011605">
    <property type="entry name" value="NusB_fam"/>
</dbReference>
<dbReference type="GO" id="GO:0003723">
    <property type="term" value="F:RNA binding"/>
    <property type="evidence" value="ECO:0007669"/>
    <property type="project" value="UniProtKB-UniRule"/>
</dbReference>
<feature type="region of interest" description="Disordered" evidence="7">
    <location>
        <begin position="36"/>
        <end position="55"/>
    </location>
</feature>
<dbReference type="RefSeq" id="WP_184656399.1">
    <property type="nucleotide sequence ID" value="NZ_JACHFQ010000001.1"/>
</dbReference>
<dbReference type="GO" id="GO:0006353">
    <property type="term" value="P:DNA-templated transcription termination"/>
    <property type="evidence" value="ECO:0007669"/>
    <property type="project" value="UniProtKB-UniRule"/>
</dbReference>
<comment type="similarity">
    <text evidence="1 6">Belongs to the NusB family.</text>
</comment>
<dbReference type="AlphaFoldDB" id="A0A7W8LKV3"/>
<evidence type="ECO:0000256" key="7">
    <source>
        <dbReference type="SAM" id="MobiDB-lite"/>
    </source>
</evidence>
<feature type="domain" description="NusB/RsmB/TIM44" evidence="8">
    <location>
        <begin position="4"/>
        <end position="150"/>
    </location>
</feature>
<evidence type="ECO:0000256" key="2">
    <source>
        <dbReference type="ARBA" id="ARBA00022814"/>
    </source>
</evidence>
<evidence type="ECO:0000256" key="6">
    <source>
        <dbReference type="HAMAP-Rule" id="MF_00073"/>
    </source>
</evidence>
<organism evidence="9 10">
    <name type="scientific">Treponema ruminis</name>
    <dbReference type="NCBI Taxonomy" id="744515"/>
    <lineage>
        <taxon>Bacteria</taxon>
        <taxon>Pseudomonadati</taxon>
        <taxon>Spirochaetota</taxon>
        <taxon>Spirochaetia</taxon>
        <taxon>Spirochaetales</taxon>
        <taxon>Treponemataceae</taxon>
        <taxon>Treponema</taxon>
    </lineage>
</organism>
<keyword evidence="4 6" id="KW-0805">Transcription regulation</keyword>
<dbReference type="CDD" id="cd00619">
    <property type="entry name" value="Terminator_NusB"/>
    <property type="match status" value="1"/>
</dbReference>
<evidence type="ECO:0000259" key="8">
    <source>
        <dbReference type="Pfam" id="PF01029"/>
    </source>
</evidence>
<dbReference type="PANTHER" id="PTHR11078">
    <property type="entry name" value="N UTILIZATION SUBSTANCE PROTEIN B-RELATED"/>
    <property type="match status" value="1"/>
</dbReference>
<sequence length="152" mass="17219">MSRRKSRITAFQGLYSWDVGGMSEKDVLELNWVESNSTEAREGDENEAEESAPKAKFDDESAAFTRMLIAGTIENIEKIDETIKAHLTNWDFSRVNKVTIAILRMSVYSLMFTKDVEPSIVIDEAIDIAKNYGPDDSYKFVNAILDNIKKTL</sequence>